<dbReference type="PANTHER" id="PTHR34360:SF2">
    <property type="entry name" value="MYOSIN HEAVY CHAIN-LIKE PROTEIN"/>
    <property type="match status" value="1"/>
</dbReference>
<keyword evidence="5" id="KW-1185">Reference proteome</keyword>
<evidence type="ECO:0000256" key="2">
    <source>
        <dbReference type="SAM" id="Phobius"/>
    </source>
</evidence>
<organism evidence="4 5">
    <name type="scientific">Ficus carica</name>
    <name type="common">Common fig</name>
    <dbReference type="NCBI Taxonomy" id="3494"/>
    <lineage>
        <taxon>Eukaryota</taxon>
        <taxon>Viridiplantae</taxon>
        <taxon>Streptophyta</taxon>
        <taxon>Embryophyta</taxon>
        <taxon>Tracheophyta</taxon>
        <taxon>Spermatophyta</taxon>
        <taxon>Magnoliopsida</taxon>
        <taxon>eudicotyledons</taxon>
        <taxon>Gunneridae</taxon>
        <taxon>Pentapetalae</taxon>
        <taxon>rosids</taxon>
        <taxon>fabids</taxon>
        <taxon>Rosales</taxon>
        <taxon>Moraceae</taxon>
        <taxon>Ficeae</taxon>
        <taxon>Ficus</taxon>
    </lineage>
</organism>
<keyword evidence="2" id="KW-0812">Transmembrane</keyword>
<keyword evidence="3" id="KW-0732">Signal</keyword>
<dbReference type="SUPFAM" id="SSF57997">
    <property type="entry name" value="Tropomyosin"/>
    <property type="match status" value="1"/>
</dbReference>
<accession>A0AA88D9B8</accession>
<gene>
    <name evidence="4" type="ORF">TIFTF001_019894</name>
</gene>
<name>A0AA88D9B8_FICCA</name>
<keyword evidence="2" id="KW-0472">Membrane</keyword>
<evidence type="ECO:0000313" key="4">
    <source>
        <dbReference type="EMBL" id="GMN50738.1"/>
    </source>
</evidence>
<dbReference type="PANTHER" id="PTHR34360">
    <property type="entry name" value="OS08G0519400 PROTEIN"/>
    <property type="match status" value="1"/>
</dbReference>
<feature type="coiled-coil region" evidence="1">
    <location>
        <begin position="38"/>
        <end position="107"/>
    </location>
</feature>
<feature type="signal peptide" evidence="3">
    <location>
        <begin position="1"/>
        <end position="18"/>
    </location>
</feature>
<feature type="chain" id="PRO_5041730188" evidence="3">
    <location>
        <begin position="19"/>
        <end position="269"/>
    </location>
</feature>
<dbReference type="Proteomes" id="UP001187192">
    <property type="component" value="Unassembled WGS sequence"/>
</dbReference>
<feature type="transmembrane region" description="Helical" evidence="2">
    <location>
        <begin position="247"/>
        <end position="266"/>
    </location>
</feature>
<evidence type="ECO:0000313" key="5">
    <source>
        <dbReference type="Proteomes" id="UP001187192"/>
    </source>
</evidence>
<comment type="caution">
    <text evidence="4">The sequence shown here is derived from an EMBL/GenBank/DDBJ whole genome shotgun (WGS) entry which is preliminary data.</text>
</comment>
<keyword evidence="1" id="KW-0175">Coiled coil</keyword>
<sequence>MAAVQFVLIFLFPAFSFSSLFSLAVATATSENDSFPKFQELKLKISHLESKLEETIRNLNENGLRIEEQEKLIQQMSHKIHLLQSSVSNLKSDSSGASERLNALEEEVQLLWAASRKNNFEIHVLESKALNAEDRLEVVASQAEKMADIVTEHWIQIQRLEQALHITQMRALRAQRKVMYSRCSFLKFINKLFGDHPQKVLGVLDPFIVQFKRVFVVATEYHHELQRFIKREMEKNEFTAPLANWELVFFMCLDVALVTITLAWIVSQV</sequence>
<protein>
    <submittedName>
        <fullName evidence="4">Uncharacterized protein</fullName>
    </submittedName>
</protein>
<keyword evidence="2" id="KW-1133">Transmembrane helix</keyword>
<proteinExistence type="predicted"/>
<dbReference type="EMBL" id="BTGU01000035">
    <property type="protein sequence ID" value="GMN50738.1"/>
    <property type="molecule type" value="Genomic_DNA"/>
</dbReference>
<evidence type="ECO:0000256" key="1">
    <source>
        <dbReference type="SAM" id="Coils"/>
    </source>
</evidence>
<dbReference type="AlphaFoldDB" id="A0AA88D9B8"/>
<reference evidence="4" key="1">
    <citation type="submission" date="2023-07" db="EMBL/GenBank/DDBJ databases">
        <title>draft genome sequence of fig (Ficus carica).</title>
        <authorList>
            <person name="Takahashi T."/>
            <person name="Nishimura K."/>
        </authorList>
    </citation>
    <scope>NUCLEOTIDE SEQUENCE</scope>
</reference>
<evidence type="ECO:0000256" key="3">
    <source>
        <dbReference type="SAM" id="SignalP"/>
    </source>
</evidence>